<name>A0A844BPQ8_9RHOB</name>
<dbReference type="Pfam" id="PF03453">
    <property type="entry name" value="MoeA_N"/>
    <property type="match status" value="1"/>
</dbReference>
<evidence type="ECO:0000256" key="1">
    <source>
        <dbReference type="RuleBase" id="RU365090"/>
    </source>
</evidence>
<protein>
    <recommendedName>
        <fullName evidence="1">Molybdopterin molybdenumtransferase</fullName>
        <ecNumber evidence="1">2.10.1.1</ecNumber>
    </recommendedName>
</protein>
<dbReference type="UniPathway" id="UPA00344"/>
<dbReference type="Gene3D" id="3.90.105.10">
    <property type="entry name" value="Molybdopterin biosynthesis moea protein, domain 2"/>
    <property type="match status" value="1"/>
</dbReference>
<comment type="function">
    <text evidence="1">Catalyzes the insertion of molybdate into adenylated molybdopterin with the concomitant release of AMP.</text>
</comment>
<keyword evidence="4" id="KW-1185">Reference proteome</keyword>
<dbReference type="OrthoDB" id="8435302at2"/>
<dbReference type="AlphaFoldDB" id="A0A844BPQ8"/>
<dbReference type="GO" id="GO:0005829">
    <property type="term" value="C:cytosol"/>
    <property type="evidence" value="ECO:0007669"/>
    <property type="project" value="TreeGrafter"/>
</dbReference>
<dbReference type="EMBL" id="WJPO01000022">
    <property type="protein sequence ID" value="MRH21957.1"/>
    <property type="molecule type" value="Genomic_DNA"/>
</dbReference>
<dbReference type="SUPFAM" id="SSF63867">
    <property type="entry name" value="MoeA C-terminal domain-like"/>
    <property type="match status" value="1"/>
</dbReference>
<dbReference type="InterPro" id="IPR036688">
    <property type="entry name" value="MoeA_C_domain_IV_sf"/>
</dbReference>
<dbReference type="Proteomes" id="UP000466730">
    <property type="component" value="Unassembled WGS sequence"/>
</dbReference>
<gene>
    <name evidence="3" type="ORF">GH815_13235</name>
</gene>
<feature type="domain" description="MoeA N-terminal and linker" evidence="2">
    <location>
        <begin position="60"/>
        <end position="199"/>
    </location>
</feature>
<comment type="caution">
    <text evidence="3">The sequence shown here is derived from an EMBL/GenBank/DDBJ whole genome shotgun (WGS) entry which is preliminary data.</text>
</comment>
<accession>A0A844BPQ8</accession>
<dbReference type="PANTHER" id="PTHR10192:SF5">
    <property type="entry name" value="GEPHYRIN"/>
    <property type="match status" value="1"/>
</dbReference>
<dbReference type="PANTHER" id="PTHR10192">
    <property type="entry name" value="MOLYBDOPTERIN BIOSYNTHESIS PROTEIN"/>
    <property type="match status" value="1"/>
</dbReference>
<dbReference type="InterPro" id="IPR036135">
    <property type="entry name" value="MoeA_linker/N_sf"/>
</dbReference>
<reference evidence="3 4" key="1">
    <citation type="submission" date="2019-11" db="EMBL/GenBank/DDBJ databases">
        <title>Draft Whole-Genome sequence of the marine photosynthetic bacterium Rhodovulum strictum DSM 11289.</title>
        <authorList>
            <person name="Kyndt J.A."/>
            <person name="Meyer T.E."/>
        </authorList>
    </citation>
    <scope>NUCLEOTIDE SEQUENCE [LARGE SCALE GENOMIC DNA]</scope>
    <source>
        <strain evidence="3 4">DSM 11289</strain>
    </source>
</reference>
<keyword evidence="1" id="KW-0808">Transferase</keyword>
<comment type="cofactor">
    <cofactor evidence="1">
        <name>Mg(2+)</name>
        <dbReference type="ChEBI" id="CHEBI:18420"/>
    </cofactor>
</comment>
<dbReference type="GO" id="GO:0046872">
    <property type="term" value="F:metal ion binding"/>
    <property type="evidence" value="ECO:0007669"/>
    <property type="project" value="UniProtKB-UniRule"/>
</dbReference>
<dbReference type="InterPro" id="IPR038987">
    <property type="entry name" value="MoeA-like"/>
</dbReference>
<dbReference type="GO" id="GO:0006777">
    <property type="term" value="P:Mo-molybdopterin cofactor biosynthetic process"/>
    <property type="evidence" value="ECO:0007669"/>
    <property type="project" value="UniProtKB-UniRule"/>
</dbReference>
<evidence type="ECO:0000259" key="2">
    <source>
        <dbReference type="Pfam" id="PF03453"/>
    </source>
</evidence>
<dbReference type="GO" id="GO:0061599">
    <property type="term" value="F:molybdopterin molybdotransferase activity"/>
    <property type="evidence" value="ECO:0007669"/>
    <property type="project" value="UniProtKB-UniRule"/>
</dbReference>
<keyword evidence="1" id="KW-0500">Molybdenum</keyword>
<comment type="pathway">
    <text evidence="1">Cofactor biosynthesis; molybdopterin biosynthesis.</text>
</comment>
<keyword evidence="1" id="KW-0501">Molybdenum cofactor biosynthesis</keyword>
<proteinExistence type="inferred from homology"/>
<evidence type="ECO:0000313" key="4">
    <source>
        <dbReference type="Proteomes" id="UP000466730"/>
    </source>
</evidence>
<comment type="similarity">
    <text evidence="1">Belongs to the MoeA family.</text>
</comment>
<dbReference type="SUPFAM" id="SSF63882">
    <property type="entry name" value="MoeA N-terminal region -like"/>
    <property type="match status" value="1"/>
</dbReference>
<evidence type="ECO:0000313" key="3">
    <source>
        <dbReference type="EMBL" id="MRH21957.1"/>
    </source>
</evidence>
<dbReference type="InterPro" id="IPR005110">
    <property type="entry name" value="MoeA_linker/N"/>
</dbReference>
<organism evidence="3 4">
    <name type="scientific">Rhodovulum strictum</name>
    <dbReference type="NCBI Taxonomy" id="58314"/>
    <lineage>
        <taxon>Bacteria</taxon>
        <taxon>Pseudomonadati</taxon>
        <taxon>Pseudomonadota</taxon>
        <taxon>Alphaproteobacteria</taxon>
        <taxon>Rhodobacterales</taxon>
        <taxon>Paracoccaceae</taxon>
        <taxon>Rhodovulum</taxon>
    </lineage>
</organism>
<keyword evidence="1" id="KW-0479">Metal-binding</keyword>
<dbReference type="Gene3D" id="2.170.190.11">
    <property type="entry name" value="Molybdopterin biosynthesis moea protein, domain 3"/>
    <property type="match status" value="1"/>
</dbReference>
<comment type="catalytic activity">
    <reaction evidence="1">
        <text>adenylyl-molybdopterin + molybdate = Mo-molybdopterin + AMP + H(+)</text>
        <dbReference type="Rhea" id="RHEA:35047"/>
        <dbReference type="ChEBI" id="CHEBI:15378"/>
        <dbReference type="ChEBI" id="CHEBI:36264"/>
        <dbReference type="ChEBI" id="CHEBI:62727"/>
        <dbReference type="ChEBI" id="CHEBI:71302"/>
        <dbReference type="ChEBI" id="CHEBI:456215"/>
    </reaction>
</comment>
<keyword evidence="1" id="KW-0460">Magnesium</keyword>
<dbReference type="EC" id="2.10.1.1" evidence="1"/>
<sequence>MLIVGDGGQDRQAGRFHRTLRLSPGTRAACARLHQGRAGLWFWRRFGASFPRMTSLTPLDACLAQALAEMPPVPPEPLPPDAALGLVLAADVTLPHDLPPMAQALRAGLAVAAFDLVGASAQLPVPLAAPRRVLPGEALPPGTDAVLPEDGAEAVAGLYAAIRSIAPGEGVRFAGHDGRAGEALAHAGQCMTSRHLFLVGLAGIAQVAVRLPRVRVALDDPAQVGFAANWLRGLGARITEDAPHLILRPATHHTPRLALSPGDTGWLERMGAALVLTLPPRFDGMLAALYALGLPAMAALTGAVPQVETRPLVRKVSSALGLSELVLLRSDGQAWDPTPPGTITAGALARAQAIAILPPESEGLPAGAPLAATPIDSPFG</sequence>